<evidence type="ECO:0000313" key="4">
    <source>
        <dbReference type="EMBL" id="GII59724.1"/>
    </source>
</evidence>
<dbReference type="Gene3D" id="3.40.50.1820">
    <property type="entry name" value="alpha/beta hydrolase"/>
    <property type="match status" value="1"/>
</dbReference>
<proteinExistence type="predicted"/>
<dbReference type="RefSeq" id="WP_373318687.1">
    <property type="nucleotide sequence ID" value="NZ_BOOR01000094.1"/>
</dbReference>
<feature type="compositionally biased region" description="Basic and acidic residues" evidence="2">
    <location>
        <begin position="89"/>
        <end position="105"/>
    </location>
</feature>
<dbReference type="SUPFAM" id="SSF53474">
    <property type="entry name" value="alpha/beta-Hydrolases"/>
    <property type="match status" value="1"/>
</dbReference>
<keyword evidence="5" id="KW-1185">Reference proteome</keyword>
<dbReference type="GO" id="GO:0004301">
    <property type="term" value="F:epoxide hydrolase activity"/>
    <property type="evidence" value="ECO:0007669"/>
    <property type="project" value="TreeGrafter"/>
</dbReference>
<dbReference type="PANTHER" id="PTHR42977">
    <property type="entry name" value="HYDROLASE-RELATED"/>
    <property type="match status" value="1"/>
</dbReference>
<protein>
    <recommendedName>
        <fullName evidence="3">AB hydrolase-1 domain-containing protein</fullName>
    </recommendedName>
</protein>
<name>A0A8J3Y2R8_9ACTN</name>
<organism evidence="4 5">
    <name type="scientific">Planotetraspora thailandica</name>
    <dbReference type="NCBI Taxonomy" id="487172"/>
    <lineage>
        <taxon>Bacteria</taxon>
        <taxon>Bacillati</taxon>
        <taxon>Actinomycetota</taxon>
        <taxon>Actinomycetes</taxon>
        <taxon>Streptosporangiales</taxon>
        <taxon>Streptosporangiaceae</taxon>
        <taxon>Planotetraspora</taxon>
    </lineage>
</organism>
<dbReference type="InterPro" id="IPR029058">
    <property type="entry name" value="AB_hydrolase_fold"/>
</dbReference>
<reference evidence="4" key="1">
    <citation type="submission" date="2021-01" db="EMBL/GenBank/DDBJ databases">
        <title>Whole genome shotgun sequence of Planotetraspora thailandica NBRC 104271.</title>
        <authorList>
            <person name="Komaki H."/>
            <person name="Tamura T."/>
        </authorList>
    </citation>
    <scope>NUCLEOTIDE SEQUENCE</scope>
    <source>
        <strain evidence="4">NBRC 104271</strain>
    </source>
</reference>
<dbReference type="Proteomes" id="UP000605992">
    <property type="component" value="Unassembled WGS sequence"/>
</dbReference>
<keyword evidence="1" id="KW-0378">Hydrolase</keyword>
<evidence type="ECO:0000259" key="3">
    <source>
        <dbReference type="Pfam" id="PF00561"/>
    </source>
</evidence>
<dbReference type="EMBL" id="BOOR01000094">
    <property type="protein sequence ID" value="GII59724.1"/>
    <property type="molecule type" value="Genomic_DNA"/>
</dbReference>
<dbReference type="InterPro" id="IPR051340">
    <property type="entry name" value="Haloalkane_dehalogenase"/>
</dbReference>
<evidence type="ECO:0000256" key="2">
    <source>
        <dbReference type="SAM" id="MobiDB-lite"/>
    </source>
</evidence>
<gene>
    <name evidence="4" type="ORF">Pth03_81130</name>
</gene>
<feature type="region of interest" description="Disordered" evidence="2">
    <location>
        <begin position="89"/>
        <end position="108"/>
    </location>
</feature>
<feature type="domain" description="AB hydrolase-1" evidence="3">
    <location>
        <begin position="27"/>
        <end position="72"/>
    </location>
</feature>
<dbReference type="Pfam" id="PF00561">
    <property type="entry name" value="Abhydrolase_1"/>
    <property type="match status" value="1"/>
</dbReference>
<comment type="caution">
    <text evidence="4">The sequence shown here is derived from an EMBL/GenBank/DDBJ whole genome shotgun (WGS) entry which is preliminary data.</text>
</comment>
<dbReference type="AlphaFoldDB" id="A0A8J3Y2R8"/>
<evidence type="ECO:0000313" key="5">
    <source>
        <dbReference type="Proteomes" id="UP000605992"/>
    </source>
</evidence>
<evidence type="ECO:0000256" key="1">
    <source>
        <dbReference type="ARBA" id="ARBA00022801"/>
    </source>
</evidence>
<sequence length="119" mass="12927">MIPVRHLTGDVNGLTVFHREAAPKDVPTIVLLRGFPSSSHMFRNRIPALADRCHVVDADHIGFGCSSAPPVEGAPVAWVATTVDHGADHGLPRARWRGPESDCDRSGIAGCRMRRESRP</sequence>
<dbReference type="InterPro" id="IPR000073">
    <property type="entry name" value="AB_hydrolase_1"/>
</dbReference>
<dbReference type="PANTHER" id="PTHR42977:SF3">
    <property type="entry name" value="AB HYDROLASE-1 DOMAIN-CONTAINING PROTEIN"/>
    <property type="match status" value="1"/>
</dbReference>
<accession>A0A8J3Y2R8</accession>